<dbReference type="GO" id="GO:0030313">
    <property type="term" value="C:cell envelope"/>
    <property type="evidence" value="ECO:0007669"/>
    <property type="project" value="UniProtKB-SubCell"/>
</dbReference>
<keyword evidence="7" id="KW-0413">Isomerase</keyword>
<dbReference type="GO" id="GO:0016853">
    <property type="term" value="F:isomerase activity"/>
    <property type="evidence" value="ECO:0007669"/>
    <property type="project" value="UniProtKB-KW"/>
</dbReference>
<dbReference type="PROSITE" id="PS51352">
    <property type="entry name" value="THIOREDOXIN_2"/>
    <property type="match status" value="1"/>
</dbReference>
<dbReference type="PROSITE" id="PS51257">
    <property type="entry name" value="PROKAR_LIPOPROTEIN"/>
    <property type="match status" value="1"/>
</dbReference>
<proteinExistence type="predicted"/>
<feature type="chain" id="PRO_5013139737" evidence="5">
    <location>
        <begin position="26"/>
        <end position="456"/>
    </location>
</feature>
<evidence type="ECO:0000256" key="5">
    <source>
        <dbReference type="SAM" id="SignalP"/>
    </source>
</evidence>
<dbReference type="GO" id="GO:0016491">
    <property type="term" value="F:oxidoreductase activity"/>
    <property type="evidence" value="ECO:0007669"/>
    <property type="project" value="InterPro"/>
</dbReference>
<keyword evidence="3" id="KW-1015">Disulfide bond</keyword>
<dbReference type="OrthoDB" id="6399635at2"/>
<dbReference type="STRING" id="692418.SAMN04488029_0684"/>
<dbReference type="Pfam" id="PF08534">
    <property type="entry name" value="Redoxin"/>
    <property type="match status" value="1"/>
</dbReference>
<dbReference type="EMBL" id="FWYF01000001">
    <property type="protein sequence ID" value="SMD32339.1"/>
    <property type="molecule type" value="Genomic_DNA"/>
</dbReference>
<dbReference type="PANTHER" id="PTHR42852:SF6">
    <property type="entry name" value="THIOL:DISULFIDE INTERCHANGE PROTEIN DSBE"/>
    <property type="match status" value="1"/>
</dbReference>
<dbReference type="CDD" id="cd02966">
    <property type="entry name" value="TlpA_like_family"/>
    <property type="match status" value="1"/>
</dbReference>
<dbReference type="GO" id="GO:0017004">
    <property type="term" value="P:cytochrome complex assembly"/>
    <property type="evidence" value="ECO:0007669"/>
    <property type="project" value="UniProtKB-KW"/>
</dbReference>
<reference evidence="7 8" key="1">
    <citation type="submission" date="2017-04" db="EMBL/GenBank/DDBJ databases">
        <authorList>
            <person name="Afonso C.L."/>
            <person name="Miller P.J."/>
            <person name="Scott M.A."/>
            <person name="Spackman E."/>
            <person name="Goraichik I."/>
            <person name="Dimitrov K.M."/>
            <person name="Suarez D.L."/>
            <person name="Swayne D.E."/>
        </authorList>
    </citation>
    <scope>NUCLEOTIDE SEQUENCE [LARGE SCALE GENOMIC DNA]</scope>
    <source>
        <strain evidence="7 8">DSM 26133</strain>
    </source>
</reference>
<evidence type="ECO:0000259" key="6">
    <source>
        <dbReference type="PROSITE" id="PS51352"/>
    </source>
</evidence>
<dbReference type="AlphaFoldDB" id="A0A1W2G6N6"/>
<dbReference type="InterPro" id="IPR013766">
    <property type="entry name" value="Thioredoxin_domain"/>
</dbReference>
<sequence length="456" mass="51976">MSILKKFHSLVLLVFILTVSCQPTSQIDYILFSGTITNTDGAYVTVKGNDFSYDIDLNADGTFSDTLKVERGYHLFYSGRERTNIFLDKGYSINLSIDQPMFDETLTFKGEGKGTQTNNYLANKARLDEELTVDFQSLFSQEEAPFSATLQDWKSKMNELLAAAGIDDNQFVSLEQRNIEYEYLAQFVNYEYYHQHAVKDSEFKVSENFNKNLTNIDLSSEADFNTLRNYKNLIQSYFGAMIQRGEIEEAFTAMRNIESSTIKQGIIPSFIYDVEAGNENAEAIYNGIVSISTDSVTISKLSDKIEKIRKLQAGMPSATFAYQSINGETVTLKDLRGKYLYVDVWATWCGPCLREIPSLKSLENDYHDARIEFVSISIDVQKDFEKWQQMIADKELKGVQLFADSDWQSEFVKAYAIDGIPRFIIIDPEGNIVNPNAPRPSDPQIRDLFDEFFENS</sequence>
<dbReference type="InterPro" id="IPR050553">
    <property type="entry name" value="Thioredoxin_ResA/DsbE_sf"/>
</dbReference>
<dbReference type="InterPro" id="IPR013740">
    <property type="entry name" value="Redoxin"/>
</dbReference>
<evidence type="ECO:0000256" key="3">
    <source>
        <dbReference type="ARBA" id="ARBA00023157"/>
    </source>
</evidence>
<keyword evidence="4" id="KW-0676">Redox-active center</keyword>
<accession>A0A1W2G6N6</accession>
<evidence type="ECO:0000256" key="2">
    <source>
        <dbReference type="ARBA" id="ARBA00022748"/>
    </source>
</evidence>
<dbReference type="Gene3D" id="3.40.30.10">
    <property type="entry name" value="Glutaredoxin"/>
    <property type="match status" value="1"/>
</dbReference>
<organism evidence="7 8">
    <name type="scientific">Reichenbachiella faecimaris</name>
    <dbReference type="NCBI Taxonomy" id="692418"/>
    <lineage>
        <taxon>Bacteria</taxon>
        <taxon>Pseudomonadati</taxon>
        <taxon>Bacteroidota</taxon>
        <taxon>Cytophagia</taxon>
        <taxon>Cytophagales</taxon>
        <taxon>Reichenbachiellaceae</taxon>
        <taxon>Reichenbachiella</taxon>
    </lineage>
</organism>
<dbReference type="SUPFAM" id="SSF52833">
    <property type="entry name" value="Thioredoxin-like"/>
    <property type="match status" value="1"/>
</dbReference>
<protein>
    <submittedName>
        <fullName evidence="7">Thiol-disulfide isomerase or thioredoxin</fullName>
    </submittedName>
</protein>
<evidence type="ECO:0000256" key="4">
    <source>
        <dbReference type="ARBA" id="ARBA00023284"/>
    </source>
</evidence>
<keyword evidence="2" id="KW-0201">Cytochrome c-type biogenesis</keyword>
<evidence type="ECO:0000313" key="8">
    <source>
        <dbReference type="Proteomes" id="UP000192472"/>
    </source>
</evidence>
<feature type="domain" description="Thioredoxin" evidence="6">
    <location>
        <begin position="311"/>
        <end position="454"/>
    </location>
</feature>
<dbReference type="PANTHER" id="PTHR42852">
    <property type="entry name" value="THIOL:DISULFIDE INTERCHANGE PROTEIN DSBE"/>
    <property type="match status" value="1"/>
</dbReference>
<feature type="signal peptide" evidence="5">
    <location>
        <begin position="1"/>
        <end position="25"/>
    </location>
</feature>
<dbReference type="Proteomes" id="UP000192472">
    <property type="component" value="Unassembled WGS sequence"/>
</dbReference>
<dbReference type="RefSeq" id="WP_084371002.1">
    <property type="nucleotide sequence ID" value="NZ_FWYF01000001.1"/>
</dbReference>
<keyword evidence="8" id="KW-1185">Reference proteome</keyword>
<evidence type="ECO:0000256" key="1">
    <source>
        <dbReference type="ARBA" id="ARBA00004196"/>
    </source>
</evidence>
<dbReference type="InterPro" id="IPR036249">
    <property type="entry name" value="Thioredoxin-like_sf"/>
</dbReference>
<comment type="subcellular location">
    <subcellularLocation>
        <location evidence="1">Cell envelope</location>
    </subcellularLocation>
</comment>
<keyword evidence="5" id="KW-0732">Signal</keyword>
<evidence type="ECO:0000313" key="7">
    <source>
        <dbReference type="EMBL" id="SMD32339.1"/>
    </source>
</evidence>
<gene>
    <name evidence="7" type="ORF">SAMN04488029_0684</name>
</gene>
<name>A0A1W2G6N6_REIFA</name>